<evidence type="ECO:0000259" key="6">
    <source>
        <dbReference type="Pfam" id="PF00005"/>
    </source>
</evidence>
<evidence type="ECO:0000313" key="7">
    <source>
        <dbReference type="EMBL" id="CAI9761836.1"/>
    </source>
</evidence>
<dbReference type="PANTHER" id="PTHR45136:SF2">
    <property type="entry name" value="ABC TRANSPORTER DOMAIN-CONTAINING PROTEIN"/>
    <property type="match status" value="1"/>
</dbReference>
<evidence type="ECO:0000256" key="5">
    <source>
        <dbReference type="SAM" id="MobiDB-lite"/>
    </source>
</evidence>
<dbReference type="EMBL" id="OU503040">
    <property type="protein sequence ID" value="CAI9761836.1"/>
    <property type="molecule type" value="Genomic_DNA"/>
</dbReference>
<reference evidence="7" key="1">
    <citation type="submission" date="2023-05" db="EMBL/GenBank/DDBJ databases">
        <authorList>
            <person name="Huff M."/>
        </authorList>
    </citation>
    <scope>NUCLEOTIDE SEQUENCE</scope>
</reference>
<keyword evidence="4" id="KW-0325">Glycoprotein</keyword>
<dbReference type="PANTHER" id="PTHR45136">
    <property type="entry name" value="ABC TRANSPORTER DOMAIN-CONTAINING PROTEIN"/>
    <property type="match status" value="1"/>
</dbReference>
<evidence type="ECO:0000313" key="8">
    <source>
        <dbReference type="Proteomes" id="UP000834106"/>
    </source>
</evidence>
<organism evidence="7 8">
    <name type="scientific">Fraxinus pennsylvanica</name>
    <dbReference type="NCBI Taxonomy" id="56036"/>
    <lineage>
        <taxon>Eukaryota</taxon>
        <taxon>Viridiplantae</taxon>
        <taxon>Streptophyta</taxon>
        <taxon>Embryophyta</taxon>
        <taxon>Tracheophyta</taxon>
        <taxon>Spermatophyta</taxon>
        <taxon>Magnoliopsida</taxon>
        <taxon>eudicotyledons</taxon>
        <taxon>Gunneridae</taxon>
        <taxon>Pentapetalae</taxon>
        <taxon>asterids</taxon>
        <taxon>lamiids</taxon>
        <taxon>Lamiales</taxon>
        <taxon>Oleaceae</taxon>
        <taxon>Oleeae</taxon>
        <taxon>Fraxinus</taxon>
    </lineage>
</organism>
<feature type="region of interest" description="Disordered" evidence="5">
    <location>
        <begin position="1"/>
        <end position="21"/>
    </location>
</feature>
<sequence length="111" mass="11932">MSIGKSIADAGTMTSDLSKSSSAIRSIFVILDRKSKIDPDNPEGPEQMIFQGLSLKIEAGKIVALVGQSGSGKSTVLGLIERFYDPIQGSDLIYDYFRASTPSISGPLFWD</sequence>
<evidence type="ECO:0000256" key="1">
    <source>
        <dbReference type="ARBA" id="ARBA00007577"/>
    </source>
</evidence>
<keyword evidence="2" id="KW-0813">Transport</keyword>
<evidence type="ECO:0000256" key="4">
    <source>
        <dbReference type="ARBA" id="ARBA00023180"/>
    </source>
</evidence>
<gene>
    <name evidence="7" type="ORF">FPE_LOCUS9266</name>
</gene>
<dbReference type="Gene3D" id="3.40.50.300">
    <property type="entry name" value="P-loop containing nucleotide triphosphate hydrolases"/>
    <property type="match status" value="1"/>
</dbReference>
<dbReference type="InterPro" id="IPR003439">
    <property type="entry name" value="ABC_transporter-like_ATP-bd"/>
</dbReference>
<feature type="compositionally biased region" description="Polar residues" evidence="5">
    <location>
        <begin position="12"/>
        <end position="21"/>
    </location>
</feature>
<evidence type="ECO:0000256" key="2">
    <source>
        <dbReference type="ARBA" id="ARBA00022448"/>
    </source>
</evidence>
<feature type="domain" description="ABC transporter" evidence="6">
    <location>
        <begin position="51"/>
        <end position="92"/>
    </location>
</feature>
<dbReference type="SUPFAM" id="SSF52540">
    <property type="entry name" value="P-loop containing nucleoside triphosphate hydrolases"/>
    <property type="match status" value="1"/>
</dbReference>
<evidence type="ECO:0000256" key="3">
    <source>
        <dbReference type="ARBA" id="ARBA00022737"/>
    </source>
</evidence>
<dbReference type="GO" id="GO:0016887">
    <property type="term" value="F:ATP hydrolysis activity"/>
    <property type="evidence" value="ECO:0007669"/>
    <property type="project" value="InterPro"/>
</dbReference>
<protein>
    <recommendedName>
        <fullName evidence="6">ABC transporter domain-containing protein</fullName>
    </recommendedName>
</protein>
<keyword evidence="8" id="KW-1185">Reference proteome</keyword>
<name>A0AAD1Z277_9LAMI</name>
<proteinExistence type="inferred from homology"/>
<dbReference type="Pfam" id="PF00005">
    <property type="entry name" value="ABC_tran"/>
    <property type="match status" value="1"/>
</dbReference>
<dbReference type="Proteomes" id="UP000834106">
    <property type="component" value="Chromosome 5"/>
</dbReference>
<keyword evidence="3" id="KW-0677">Repeat</keyword>
<comment type="similarity">
    <text evidence="1">Belongs to the ABC transporter superfamily. ABCB family. Multidrug resistance exporter (TC 3.A.1.201) subfamily.</text>
</comment>
<dbReference type="GO" id="GO:0005524">
    <property type="term" value="F:ATP binding"/>
    <property type="evidence" value="ECO:0007669"/>
    <property type="project" value="InterPro"/>
</dbReference>
<dbReference type="AlphaFoldDB" id="A0AAD1Z277"/>
<dbReference type="InterPro" id="IPR027417">
    <property type="entry name" value="P-loop_NTPase"/>
</dbReference>
<accession>A0AAD1Z277</accession>